<dbReference type="GO" id="GO:0016616">
    <property type="term" value="F:oxidoreductase activity, acting on the CH-OH group of donors, NAD or NADP as acceptor"/>
    <property type="evidence" value="ECO:0007669"/>
    <property type="project" value="UniProtKB-ARBA"/>
</dbReference>
<proteinExistence type="inferred from homology"/>
<dbReference type="GO" id="GO:0050664">
    <property type="term" value="F:oxidoreductase activity, acting on NAD(P)H, oxygen as acceptor"/>
    <property type="evidence" value="ECO:0007669"/>
    <property type="project" value="TreeGrafter"/>
</dbReference>
<evidence type="ECO:0000313" key="4">
    <source>
        <dbReference type="Proteomes" id="UP000800035"/>
    </source>
</evidence>
<dbReference type="PANTHER" id="PTHR43008">
    <property type="entry name" value="BENZIL REDUCTASE"/>
    <property type="match status" value="1"/>
</dbReference>
<keyword evidence="2" id="KW-0560">Oxidoreductase</keyword>
<comment type="similarity">
    <text evidence="1">Belongs to the short-chain dehydrogenases/reductases (SDR) family.</text>
</comment>
<dbReference type="InterPro" id="IPR036291">
    <property type="entry name" value="NAD(P)-bd_dom_sf"/>
</dbReference>
<sequence length="255" mass="27414">MATSTAPVVLITGANQGIGFAAAEVFAQSKQGYHILVGSRNATRGEEAVSKLLERRTNADSNIATLTLDVSSSESIKAAIETISTRYGKLDVLVNNAGVLYGPTGTSDKRDDWRYIFEVNVFGVMDLTISAFPLLRKSSNPKVVMVTSNMGSLTMVANGHVPIGAMGSPYSASKAAFNMMMLNWVHTQKDIKFWGFCPGLVATEIGGEFTRNNGRPAKEAADLVRQCVEGEREDGQGKISWEQADLPGGTGIYPW</sequence>
<gene>
    <name evidence="3" type="ORF">CC80DRAFT_491927</name>
</gene>
<dbReference type="AlphaFoldDB" id="A0A6A5TXE2"/>
<organism evidence="3 4">
    <name type="scientific">Byssothecium circinans</name>
    <dbReference type="NCBI Taxonomy" id="147558"/>
    <lineage>
        <taxon>Eukaryota</taxon>
        <taxon>Fungi</taxon>
        <taxon>Dikarya</taxon>
        <taxon>Ascomycota</taxon>
        <taxon>Pezizomycotina</taxon>
        <taxon>Dothideomycetes</taxon>
        <taxon>Pleosporomycetidae</taxon>
        <taxon>Pleosporales</taxon>
        <taxon>Massarineae</taxon>
        <taxon>Massarinaceae</taxon>
        <taxon>Byssothecium</taxon>
    </lineage>
</organism>
<accession>A0A6A5TXE2</accession>
<dbReference type="Pfam" id="PF00106">
    <property type="entry name" value="adh_short"/>
    <property type="match status" value="1"/>
</dbReference>
<keyword evidence="4" id="KW-1185">Reference proteome</keyword>
<evidence type="ECO:0000256" key="2">
    <source>
        <dbReference type="ARBA" id="ARBA00023002"/>
    </source>
</evidence>
<dbReference type="SUPFAM" id="SSF51735">
    <property type="entry name" value="NAD(P)-binding Rossmann-fold domains"/>
    <property type="match status" value="1"/>
</dbReference>
<dbReference type="Gene3D" id="3.40.50.720">
    <property type="entry name" value="NAD(P)-binding Rossmann-like Domain"/>
    <property type="match status" value="1"/>
</dbReference>
<evidence type="ECO:0000313" key="3">
    <source>
        <dbReference type="EMBL" id="KAF1957098.1"/>
    </source>
</evidence>
<dbReference type="InterPro" id="IPR002347">
    <property type="entry name" value="SDR_fam"/>
</dbReference>
<reference evidence="3" key="1">
    <citation type="journal article" date="2020" name="Stud. Mycol.">
        <title>101 Dothideomycetes genomes: a test case for predicting lifestyles and emergence of pathogens.</title>
        <authorList>
            <person name="Haridas S."/>
            <person name="Albert R."/>
            <person name="Binder M."/>
            <person name="Bloem J."/>
            <person name="Labutti K."/>
            <person name="Salamov A."/>
            <person name="Andreopoulos B."/>
            <person name="Baker S."/>
            <person name="Barry K."/>
            <person name="Bills G."/>
            <person name="Bluhm B."/>
            <person name="Cannon C."/>
            <person name="Castanera R."/>
            <person name="Culley D."/>
            <person name="Daum C."/>
            <person name="Ezra D."/>
            <person name="Gonzalez J."/>
            <person name="Henrissat B."/>
            <person name="Kuo A."/>
            <person name="Liang C."/>
            <person name="Lipzen A."/>
            <person name="Lutzoni F."/>
            <person name="Magnuson J."/>
            <person name="Mondo S."/>
            <person name="Nolan M."/>
            <person name="Ohm R."/>
            <person name="Pangilinan J."/>
            <person name="Park H.-J."/>
            <person name="Ramirez L."/>
            <person name="Alfaro M."/>
            <person name="Sun H."/>
            <person name="Tritt A."/>
            <person name="Yoshinaga Y."/>
            <person name="Zwiers L.-H."/>
            <person name="Turgeon B."/>
            <person name="Goodwin S."/>
            <person name="Spatafora J."/>
            <person name="Crous P."/>
            <person name="Grigoriev I."/>
        </authorList>
    </citation>
    <scope>NUCLEOTIDE SEQUENCE</scope>
    <source>
        <strain evidence="3">CBS 675.92</strain>
    </source>
</reference>
<dbReference type="PRINTS" id="PR00081">
    <property type="entry name" value="GDHRDH"/>
</dbReference>
<dbReference type="PANTHER" id="PTHR43008:SF8">
    <property type="entry name" value="BENZIL REDUCTASE ((S)-BENZOIN FORMING) IRC24"/>
    <property type="match status" value="1"/>
</dbReference>
<dbReference type="EMBL" id="ML976990">
    <property type="protein sequence ID" value="KAF1957098.1"/>
    <property type="molecule type" value="Genomic_DNA"/>
</dbReference>
<name>A0A6A5TXE2_9PLEO</name>
<dbReference type="Proteomes" id="UP000800035">
    <property type="component" value="Unassembled WGS sequence"/>
</dbReference>
<protein>
    <submittedName>
        <fullName evidence="3">Putative short chain dehydrogenase</fullName>
    </submittedName>
</protein>
<evidence type="ECO:0000256" key="1">
    <source>
        <dbReference type="ARBA" id="ARBA00006484"/>
    </source>
</evidence>
<dbReference type="OrthoDB" id="191139at2759"/>